<dbReference type="CDD" id="cd13403">
    <property type="entry name" value="MLTF-like"/>
    <property type="match status" value="1"/>
</dbReference>
<feature type="coiled-coil region" evidence="5">
    <location>
        <begin position="454"/>
        <end position="481"/>
    </location>
</feature>
<dbReference type="Pfam" id="PF00497">
    <property type="entry name" value="SBP_bac_3"/>
    <property type="match status" value="1"/>
</dbReference>
<keyword evidence="5" id="KW-0175">Coiled coil</keyword>
<protein>
    <submittedName>
        <fullName evidence="8">Membrane-bound lytic murein transglycosylase MltF</fullName>
        <ecNumber evidence="8">4.2.2.-</ecNumber>
    </submittedName>
</protein>
<keyword evidence="9" id="KW-1185">Reference proteome</keyword>
<dbReference type="InterPro" id="IPR023346">
    <property type="entry name" value="Lysozyme-like_dom_sf"/>
</dbReference>
<feature type="region of interest" description="Disordered" evidence="6">
    <location>
        <begin position="483"/>
        <end position="504"/>
    </location>
</feature>
<proteinExistence type="inferred from homology"/>
<name>A0ABS9K1V2_9RHOO</name>
<dbReference type="SUPFAM" id="SSF53955">
    <property type="entry name" value="Lysozyme-like"/>
    <property type="match status" value="1"/>
</dbReference>
<dbReference type="InterPro" id="IPR008258">
    <property type="entry name" value="Transglycosylase_SLT_dom_1"/>
</dbReference>
<evidence type="ECO:0000313" key="9">
    <source>
        <dbReference type="Proteomes" id="UP001165384"/>
    </source>
</evidence>
<keyword evidence="8" id="KW-0456">Lyase</keyword>
<keyword evidence="3" id="KW-0732">Signal</keyword>
<evidence type="ECO:0000256" key="1">
    <source>
        <dbReference type="ARBA" id="ARBA00004339"/>
    </source>
</evidence>
<evidence type="ECO:0000256" key="4">
    <source>
        <dbReference type="ARBA" id="ARBA00023237"/>
    </source>
</evidence>
<dbReference type="SUPFAM" id="SSF53850">
    <property type="entry name" value="Periplasmic binding protein-like II"/>
    <property type="match status" value="1"/>
</dbReference>
<dbReference type="PANTHER" id="PTHR35936">
    <property type="entry name" value="MEMBRANE-BOUND LYTIC MUREIN TRANSGLYCOSYLASE F"/>
    <property type="match status" value="1"/>
</dbReference>
<evidence type="ECO:0000256" key="5">
    <source>
        <dbReference type="SAM" id="Coils"/>
    </source>
</evidence>
<dbReference type="InterPro" id="IPR001638">
    <property type="entry name" value="Solute-binding_3/MltF_N"/>
</dbReference>
<dbReference type="EC" id="4.2.2.-" evidence="8"/>
<dbReference type="PANTHER" id="PTHR35936:SF19">
    <property type="entry name" value="AMINO-ACID-BINDING PROTEIN YXEM-RELATED"/>
    <property type="match status" value="1"/>
</dbReference>
<feature type="domain" description="Solute-binding protein family 3/N-terminal" evidence="7">
    <location>
        <begin position="34"/>
        <end position="256"/>
    </location>
</feature>
<dbReference type="EMBL" id="JAKLTN010000002">
    <property type="protein sequence ID" value="MCG2577142.1"/>
    <property type="molecule type" value="Genomic_DNA"/>
</dbReference>
<evidence type="ECO:0000256" key="6">
    <source>
        <dbReference type="SAM" id="MobiDB-lite"/>
    </source>
</evidence>
<dbReference type="InterPro" id="IPR000189">
    <property type="entry name" value="Transglyc_AS"/>
</dbReference>
<dbReference type="Pfam" id="PF01464">
    <property type="entry name" value="SLT"/>
    <property type="match status" value="1"/>
</dbReference>
<dbReference type="RefSeq" id="WP_275709900.1">
    <property type="nucleotide sequence ID" value="NZ_JAKLTN010000002.1"/>
</dbReference>
<dbReference type="PROSITE" id="PS51257">
    <property type="entry name" value="PROKAR_LIPOPROTEIN"/>
    <property type="match status" value="1"/>
</dbReference>
<evidence type="ECO:0000256" key="2">
    <source>
        <dbReference type="ARBA" id="ARBA00007734"/>
    </source>
</evidence>
<dbReference type="Gene3D" id="3.40.190.10">
    <property type="entry name" value="Periplasmic binding protein-like II"/>
    <property type="match status" value="2"/>
</dbReference>
<dbReference type="GO" id="GO:0016829">
    <property type="term" value="F:lyase activity"/>
    <property type="evidence" value="ECO:0007669"/>
    <property type="project" value="UniProtKB-KW"/>
</dbReference>
<dbReference type="PROSITE" id="PS00922">
    <property type="entry name" value="TRANSGLYCOSYLASE"/>
    <property type="match status" value="1"/>
</dbReference>
<comment type="similarity">
    <text evidence="2">Belongs to the transglycosylase Slt family.</text>
</comment>
<gene>
    <name evidence="8" type="primary">mltF</name>
    <name evidence="8" type="ORF">LZ012_09040</name>
</gene>
<comment type="caution">
    <text evidence="8">The sequence shown here is derived from an EMBL/GenBank/DDBJ whole genome shotgun (WGS) entry which is preliminary data.</text>
</comment>
<keyword evidence="4" id="KW-0472">Membrane</keyword>
<keyword evidence="4" id="KW-0998">Cell outer membrane</keyword>
<accession>A0ABS9K1V2</accession>
<sequence>MRRIARLLLLIVVFFIAACEDGSRLPFPTPAQHDLVVLIRPGQLTYTSDENGNPGGLEYDLTQAFAQELGVGVKYVVAEPETLESQLAASRYHLAAAWLSPGNGPALPTTPPIFQTRDILLQHEATLPLTSTAQLSGNTVHVMAGSRQAATLRKLAKEIPDIRIVEFNGADILELLEQLGDRRIEYVALDESLEDLANQHVPNLRSSLTLSASQPVVWALGRHPNAELKARLDAFVERVQHDGTLARLEDRYLGHVRRLEQADIVKFLGAIEATLPKFRKYFQAAQLLTGIDWRLIAAVAYHESQWDPNATSYTNVRGIMMLTEDTADRLQVGNRLDPSESILAGARYINLLKEQQVEDAEEPDRTWLALAAYNIGPGHFNAARTLARQLKADPNAWYEMKRILPMLSQPKIAQQLKIGKARGGEAVILVENIRSYYDILQRNAAPFGPTPKAAESLKRLVMEVEERRKAYARRLANAKAIGETEEASNNRPLRLPTIDAGGSS</sequence>
<evidence type="ECO:0000259" key="7">
    <source>
        <dbReference type="SMART" id="SM00062"/>
    </source>
</evidence>
<dbReference type="CDD" id="cd01009">
    <property type="entry name" value="PBP2_YfhD_N"/>
    <property type="match status" value="1"/>
</dbReference>
<dbReference type="Proteomes" id="UP001165384">
    <property type="component" value="Unassembled WGS sequence"/>
</dbReference>
<organism evidence="8 9">
    <name type="scientific">Dechloromonas hankyongensis</name>
    <dbReference type="NCBI Taxonomy" id="2908002"/>
    <lineage>
        <taxon>Bacteria</taxon>
        <taxon>Pseudomonadati</taxon>
        <taxon>Pseudomonadota</taxon>
        <taxon>Betaproteobacteria</taxon>
        <taxon>Rhodocyclales</taxon>
        <taxon>Azonexaceae</taxon>
        <taxon>Dechloromonas</taxon>
    </lineage>
</organism>
<dbReference type="SMART" id="SM00062">
    <property type="entry name" value="PBPb"/>
    <property type="match status" value="1"/>
</dbReference>
<reference evidence="8" key="1">
    <citation type="submission" date="2022-01" db="EMBL/GenBank/DDBJ databases">
        <authorList>
            <person name="Jo J.-H."/>
            <person name="Im W.-T."/>
        </authorList>
    </citation>
    <scope>NUCLEOTIDE SEQUENCE</scope>
    <source>
        <strain evidence="8">XY25</strain>
    </source>
</reference>
<dbReference type="Gene3D" id="1.10.530.10">
    <property type="match status" value="1"/>
</dbReference>
<evidence type="ECO:0000313" key="8">
    <source>
        <dbReference type="EMBL" id="MCG2577142.1"/>
    </source>
</evidence>
<dbReference type="NCBIfam" id="NF008112">
    <property type="entry name" value="PRK10859.1"/>
    <property type="match status" value="1"/>
</dbReference>
<comment type="subcellular location">
    <subcellularLocation>
        <location evidence="1">Cell outer membrane</location>
        <topology evidence="1">Peripheral membrane protein</topology>
    </subcellularLocation>
</comment>
<evidence type="ECO:0000256" key="3">
    <source>
        <dbReference type="ARBA" id="ARBA00022729"/>
    </source>
</evidence>